<name>A0A0P6YG16_9CHLR</name>
<feature type="transmembrane region" description="Helical" evidence="1">
    <location>
        <begin position="166"/>
        <end position="185"/>
    </location>
</feature>
<dbReference type="Proteomes" id="UP000050277">
    <property type="component" value="Unassembled WGS sequence"/>
</dbReference>
<feature type="transmembrane region" description="Helical" evidence="1">
    <location>
        <begin position="41"/>
        <end position="64"/>
    </location>
</feature>
<reference evidence="2 3" key="1">
    <citation type="submission" date="2015-07" db="EMBL/GenBank/DDBJ databases">
        <title>Whole genome sequence of Herpetosiphon geysericola DSM 7119.</title>
        <authorList>
            <person name="Hemp J."/>
            <person name="Ward L.M."/>
            <person name="Pace L.A."/>
            <person name="Fischer W.W."/>
        </authorList>
    </citation>
    <scope>NUCLEOTIDE SEQUENCE [LARGE SCALE GENOMIC DNA]</scope>
    <source>
        <strain evidence="2 3">DSM 7119</strain>
    </source>
</reference>
<proteinExistence type="predicted"/>
<keyword evidence="1" id="KW-1133">Transmembrane helix</keyword>
<keyword evidence="1" id="KW-0812">Transmembrane</keyword>
<protein>
    <recommendedName>
        <fullName evidence="4">PH domain-containing protein</fullName>
    </recommendedName>
</protein>
<feature type="transmembrane region" description="Helical" evidence="1">
    <location>
        <begin position="17"/>
        <end position="35"/>
    </location>
</feature>
<accession>A0A0P6YG16</accession>
<evidence type="ECO:0000313" key="2">
    <source>
        <dbReference type="EMBL" id="KPL81164.1"/>
    </source>
</evidence>
<dbReference type="STRING" id="70996.SE18_20915"/>
<evidence type="ECO:0008006" key="4">
    <source>
        <dbReference type="Google" id="ProtNLM"/>
    </source>
</evidence>
<dbReference type="PATRIC" id="fig|70996.4.peg.1999"/>
<gene>
    <name evidence="2" type="ORF">SE18_20915</name>
</gene>
<sequence>MDPNVNSVTFKVSNYRLIIAIGFVKILMFIILIYSNFDLNWIFTLLILVSFPSTIYELSIKLIVDQDGLVIRRLFRKDVRIIWDDILEQHYFNLGQREMRYLLLRKAIPTLRPIFIPKEFQANVFILEAWEQPTRLLSLIEPHLPAKSPADQLFVPFTVDRNLRKALPLLIAIGIAIVLFSLNTFR</sequence>
<comment type="caution">
    <text evidence="2">The sequence shown here is derived from an EMBL/GenBank/DDBJ whole genome shotgun (WGS) entry which is preliminary data.</text>
</comment>
<evidence type="ECO:0000313" key="3">
    <source>
        <dbReference type="Proteomes" id="UP000050277"/>
    </source>
</evidence>
<keyword evidence="3" id="KW-1185">Reference proteome</keyword>
<dbReference type="AlphaFoldDB" id="A0A0P6YG16"/>
<evidence type="ECO:0000256" key="1">
    <source>
        <dbReference type="SAM" id="Phobius"/>
    </source>
</evidence>
<dbReference type="EMBL" id="LGKP01000035">
    <property type="protein sequence ID" value="KPL81164.1"/>
    <property type="molecule type" value="Genomic_DNA"/>
</dbReference>
<keyword evidence="1" id="KW-0472">Membrane</keyword>
<organism evidence="2 3">
    <name type="scientific">Herpetosiphon geysericola</name>
    <dbReference type="NCBI Taxonomy" id="70996"/>
    <lineage>
        <taxon>Bacteria</taxon>
        <taxon>Bacillati</taxon>
        <taxon>Chloroflexota</taxon>
        <taxon>Chloroflexia</taxon>
        <taxon>Herpetosiphonales</taxon>
        <taxon>Herpetosiphonaceae</taxon>
        <taxon>Herpetosiphon</taxon>
    </lineage>
</organism>